<dbReference type="SMART" id="SM00490">
    <property type="entry name" value="HELICc"/>
    <property type="match status" value="1"/>
</dbReference>
<evidence type="ECO:0000256" key="1">
    <source>
        <dbReference type="ARBA" id="ARBA00012552"/>
    </source>
</evidence>
<keyword evidence="10" id="KW-1133">Transmembrane helix</keyword>
<keyword evidence="2 8" id="KW-0547">Nucleotide-binding</keyword>
<dbReference type="GO" id="GO:0003723">
    <property type="term" value="F:RNA binding"/>
    <property type="evidence" value="ECO:0007669"/>
    <property type="project" value="UniProtKB-KW"/>
</dbReference>
<dbReference type="EC" id="3.6.4.13" evidence="1"/>
<dbReference type="InterPro" id="IPR014001">
    <property type="entry name" value="Helicase_ATP-bd"/>
</dbReference>
<dbReference type="Gene3D" id="3.40.50.300">
    <property type="entry name" value="P-loop containing nucleotide triphosphate hydrolases"/>
    <property type="match status" value="2"/>
</dbReference>
<dbReference type="InterPro" id="IPR001650">
    <property type="entry name" value="Helicase_C-like"/>
</dbReference>
<dbReference type="InterPro" id="IPR014014">
    <property type="entry name" value="RNA_helicase_DEAD_Q_motif"/>
</dbReference>
<evidence type="ECO:0000313" key="14">
    <source>
        <dbReference type="EMBL" id="KAG5537866.1"/>
    </source>
</evidence>
<feature type="compositionally biased region" description="Basic and acidic residues" evidence="9">
    <location>
        <begin position="38"/>
        <end position="53"/>
    </location>
</feature>
<dbReference type="InterPro" id="IPR011545">
    <property type="entry name" value="DEAD/DEAH_box_helicase_dom"/>
</dbReference>
<dbReference type="AlphaFoldDB" id="A0AAV6J9W0"/>
<evidence type="ECO:0000259" key="11">
    <source>
        <dbReference type="PROSITE" id="PS51192"/>
    </source>
</evidence>
<evidence type="ECO:0000256" key="3">
    <source>
        <dbReference type="ARBA" id="ARBA00022801"/>
    </source>
</evidence>
<evidence type="ECO:0000313" key="15">
    <source>
        <dbReference type="Proteomes" id="UP000823749"/>
    </source>
</evidence>
<keyword evidence="15" id="KW-1185">Reference proteome</keyword>
<feature type="region of interest" description="Disordered" evidence="9">
    <location>
        <begin position="537"/>
        <end position="562"/>
    </location>
</feature>
<dbReference type="Pfam" id="PF00271">
    <property type="entry name" value="Helicase_C"/>
    <property type="match status" value="1"/>
</dbReference>
<feature type="transmembrane region" description="Helical" evidence="10">
    <location>
        <begin position="572"/>
        <end position="590"/>
    </location>
</feature>
<dbReference type="FunFam" id="3.40.50.300:FF:000079">
    <property type="entry name" value="probable ATP-dependent RNA helicase DDX17"/>
    <property type="match status" value="1"/>
</dbReference>
<dbReference type="CDD" id="cd18787">
    <property type="entry name" value="SF2_C_DEAD"/>
    <property type="match status" value="1"/>
</dbReference>
<evidence type="ECO:0000256" key="2">
    <source>
        <dbReference type="ARBA" id="ARBA00022741"/>
    </source>
</evidence>
<feature type="short sequence motif" description="Q motif" evidence="7">
    <location>
        <begin position="99"/>
        <end position="127"/>
    </location>
</feature>
<dbReference type="CDD" id="cd17966">
    <property type="entry name" value="DEADc_DDX5_DDX17"/>
    <property type="match status" value="1"/>
</dbReference>
<evidence type="ECO:0000259" key="12">
    <source>
        <dbReference type="PROSITE" id="PS51194"/>
    </source>
</evidence>
<feature type="compositionally biased region" description="Low complexity" evidence="9">
    <location>
        <begin position="537"/>
        <end position="553"/>
    </location>
</feature>
<keyword evidence="4 8" id="KW-0347">Helicase</keyword>
<dbReference type="Proteomes" id="UP000823749">
    <property type="component" value="Chromosome 8"/>
</dbReference>
<evidence type="ECO:0000256" key="4">
    <source>
        <dbReference type="ARBA" id="ARBA00022806"/>
    </source>
</evidence>
<keyword evidence="10" id="KW-0472">Membrane</keyword>
<evidence type="ECO:0000256" key="10">
    <source>
        <dbReference type="SAM" id="Phobius"/>
    </source>
</evidence>
<evidence type="ECO:0000256" key="5">
    <source>
        <dbReference type="ARBA" id="ARBA00022840"/>
    </source>
</evidence>
<feature type="domain" description="Helicase ATP-binding" evidence="11">
    <location>
        <begin position="130"/>
        <end position="305"/>
    </location>
</feature>
<dbReference type="PROSITE" id="PS00039">
    <property type="entry name" value="DEAD_ATP_HELICASE"/>
    <property type="match status" value="1"/>
</dbReference>
<keyword evidence="10" id="KW-0812">Transmembrane</keyword>
<dbReference type="PANTHER" id="PTHR47958">
    <property type="entry name" value="ATP-DEPENDENT RNA HELICASE DBP3"/>
    <property type="match status" value="1"/>
</dbReference>
<gene>
    <name evidence="14" type="ORF">RHGRI_025088</name>
</gene>
<feature type="domain" description="DEAD-box RNA helicase Q" evidence="13">
    <location>
        <begin position="99"/>
        <end position="127"/>
    </location>
</feature>
<organism evidence="14 15">
    <name type="scientific">Rhododendron griersonianum</name>
    <dbReference type="NCBI Taxonomy" id="479676"/>
    <lineage>
        <taxon>Eukaryota</taxon>
        <taxon>Viridiplantae</taxon>
        <taxon>Streptophyta</taxon>
        <taxon>Embryophyta</taxon>
        <taxon>Tracheophyta</taxon>
        <taxon>Spermatophyta</taxon>
        <taxon>Magnoliopsida</taxon>
        <taxon>eudicotyledons</taxon>
        <taxon>Gunneridae</taxon>
        <taxon>Pentapetalae</taxon>
        <taxon>asterids</taxon>
        <taxon>Ericales</taxon>
        <taxon>Ericaceae</taxon>
        <taxon>Ericoideae</taxon>
        <taxon>Rhodoreae</taxon>
        <taxon>Rhododendron</taxon>
    </lineage>
</organism>
<feature type="region of interest" description="Disordered" evidence="9">
    <location>
        <begin position="1"/>
        <end position="53"/>
    </location>
</feature>
<dbReference type="InterPro" id="IPR027417">
    <property type="entry name" value="P-loop_NTPase"/>
</dbReference>
<name>A0AAV6J9W0_9ERIC</name>
<feature type="domain" description="Helicase C-terminal" evidence="12">
    <location>
        <begin position="333"/>
        <end position="479"/>
    </location>
</feature>
<reference evidence="14" key="1">
    <citation type="submission" date="2020-08" db="EMBL/GenBank/DDBJ databases">
        <title>Plant Genome Project.</title>
        <authorList>
            <person name="Zhang R.-G."/>
        </authorList>
    </citation>
    <scope>NUCLEOTIDE SEQUENCE</scope>
    <source>
        <strain evidence="14">WSP0</strain>
        <tissue evidence="14">Leaf</tissue>
    </source>
</reference>
<evidence type="ECO:0000256" key="9">
    <source>
        <dbReference type="SAM" id="MobiDB-lite"/>
    </source>
</evidence>
<dbReference type="PROSITE" id="PS51195">
    <property type="entry name" value="Q_MOTIF"/>
    <property type="match status" value="1"/>
</dbReference>
<proteinExistence type="inferred from homology"/>
<sequence>MSRYDSRSADPTSYRDRRSDSGFGGASGYGGARSSSSRRVDYDGAESPRKLDLDGLTPFEKNFYAESPEVAAMSEREVEEYRLRREITVEGRDVPKPVKAFGDVGFPEYVLQEIVKAGFSEPTAIQAQGWPMALKGRDLIGIAETGSGKTLAYLLPAIVHVNAQPILAPGDGPIVLVLAPTRELAVQIQQEATKFGSSSRIKSTCIYGGVPKGPQVRDLQKGVEIVIATPGRLIDMMESHHTNLRRVTYLVLDEADRMLDMGFEPQIQKIVSQIRPDRQTLYWSATWPKEVEQLARRFLYNPYKVVIGSSDLKANHAIRQHVDIVSENQKYNKLVKLLEDIMDGSRILIFMDTKKGCDQITRQLRMDGWPALSIHGDKSQAERDWVLSEFKAGKSPIMTATDVAARGLDVKDVKYVINYDFPGSLEDYVHRIGRTGRAGAKGTAYTFFTAANARFAKELISILEEAGQKVMAVSEIAGGVTVAVALGANETELTNKMPANNSNGTTHTVMMASSCCCSANRLLGSFGSYFSQLKPVSPSPQSSSSSSMAQPSSHAPPPLEPPRESFARRYKFVWPLLLAVNLGVGAYLFMRTKKKDSGLEEEVSGVPPTPSPSTAAVTVPVTEKTPSPPPVVEPVMLRDPIPENQQRELYKWLLEEKRKVKPKDAEEKKRIDEEKAILKQFIRTKSIPSL</sequence>
<feature type="compositionally biased region" description="Basic and acidic residues" evidence="9">
    <location>
        <begin position="1"/>
        <end position="20"/>
    </location>
</feature>
<comment type="similarity">
    <text evidence="8">Belongs to the DEAD box helicase family.</text>
</comment>
<evidence type="ECO:0000259" key="13">
    <source>
        <dbReference type="PROSITE" id="PS51195"/>
    </source>
</evidence>
<evidence type="ECO:0000256" key="7">
    <source>
        <dbReference type="PROSITE-ProRule" id="PRU00552"/>
    </source>
</evidence>
<dbReference type="FunFam" id="3.40.50.300:FF:000008">
    <property type="entry name" value="ATP-dependent RNA helicase RhlB"/>
    <property type="match status" value="1"/>
</dbReference>
<keyword evidence="3 8" id="KW-0378">Hydrolase</keyword>
<dbReference type="GO" id="GO:0005524">
    <property type="term" value="F:ATP binding"/>
    <property type="evidence" value="ECO:0007669"/>
    <property type="project" value="UniProtKB-KW"/>
</dbReference>
<evidence type="ECO:0000256" key="8">
    <source>
        <dbReference type="RuleBase" id="RU000492"/>
    </source>
</evidence>
<dbReference type="PROSITE" id="PS51192">
    <property type="entry name" value="HELICASE_ATP_BIND_1"/>
    <property type="match status" value="1"/>
</dbReference>
<feature type="compositionally biased region" description="Gly residues" evidence="9">
    <location>
        <begin position="22"/>
        <end position="31"/>
    </location>
</feature>
<dbReference type="SMART" id="SM00487">
    <property type="entry name" value="DEXDc"/>
    <property type="match status" value="1"/>
</dbReference>
<keyword evidence="6" id="KW-0694">RNA-binding</keyword>
<keyword evidence="5 8" id="KW-0067">ATP-binding</keyword>
<dbReference type="EMBL" id="JACTNZ010000008">
    <property type="protein sequence ID" value="KAG5537866.1"/>
    <property type="molecule type" value="Genomic_DNA"/>
</dbReference>
<evidence type="ECO:0000256" key="6">
    <source>
        <dbReference type="ARBA" id="ARBA00022884"/>
    </source>
</evidence>
<dbReference type="InterPro" id="IPR000629">
    <property type="entry name" value="RNA-helicase_DEAD-box_CS"/>
</dbReference>
<feature type="region of interest" description="Disordered" evidence="9">
    <location>
        <begin position="598"/>
        <end position="640"/>
    </location>
</feature>
<protein>
    <recommendedName>
        <fullName evidence="1">RNA helicase</fullName>
        <ecNumber evidence="1">3.6.4.13</ecNumber>
    </recommendedName>
</protein>
<dbReference type="GO" id="GO:0003724">
    <property type="term" value="F:RNA helicase activity"/>
    <property type="evidence" value="ECO:0007669"/>
    <property type="project" value="UniProtKB-EC"/>
</dbReference>
<dbReference type="PROSITE" id="PS51194">
    <property type="entry name" value="HELICASE_CTER"/>
    <property type="match status" value="1"/>
</dbReference>
<comment type="caution">
    <text evidence="14">The sequence shown here is derived from an EMBL/GenBank/DDBJ whole genome shotgun (WGS) entry which is preliminary data.</text>
</comment>
<accession>A0AAV6J9W0</accession>
<feature type="compositionally biased region" description="Low complexity" evidence="9">
    <location>
        <begin position="612"/>
        <end position="623"/>
    </location>
</feature>
<dbReference type="GO" id="GO:0016787">
    <property type="term" value="F:hydrolase activity"/>
    <property type="evidence" value="ECO:0007669"/>
    <property type="project" value="UniProtKB-KW"/>
</dbReference>
<dbReference type="SUPFAM" id="SSF52540">
    <property type="entry name" value="P-loop containing nucleoside triphosphate hydrolases"/>
    <property type="match status" value="1"/>
</dbReference>
<dbReference type="Pfam" id="PF00270">
    <property type="entry name" value="DEAD"/>
    <property type="match status" value="1"/>
</dbReference>